<feature type="transmembrane region" description="Helical" evidence="7">
    <location>
        <begin position="198"/>
        <end position="219"/>
    </location>
</feature>
<comment type="subcellular location">
    <subcellularLocation>
        <location evidence="1 7">Cell membrane</location>
        <topology evidence="1 7">Multi-pass membrane protein</topology>
    </subcellularLocation>
</comment>
<dbReference type="InterPro" id="IPR000515">
    <property type="entry name" value="MetI-like"/>
</dbReference>
<dbReference type="EMBL" id="VXMH01000048">
    <property type="protein sequence ID" value="MYC95233.1"/>
    <property type="molecule type" value="Genomic_DNA"/>
</dbReference>
<feature type="transmembrane region" description="Helical" evidence="7">
    <location>
        <begin position="70"/>
        <end position="95"/>
    </location>
</feature>
<evidence type="ECO:0000256" key="5">
    <source>
        <dbReference type="ARBA" id="ARBA00022989"/>
    </source>
</evidence>
<reference evidence="9" key="1">
    <citation type="submission" date="2019-09" db="EMBL/GenBank/DDBJ databases">
        <title>Characterisation of the sponge microbiome using genome-centric metagenomics.</title>
        <authorList>
            <person name="Engelberts J.P."/>
            <person name="Robbins S.J."/>
            <person name="De Goeij J.M."/>
            <person name="Aranda M."/>
            <person name="Bell S.C."/>
            <person name="Webster N.S."/>
        </authorList>
    </citation>
    <scope>NUCLEOTIDE SEQUENCE</scope>
    <source>
        <strain evidence="9">SB0661_bin_32</strain>
    </source>
</reference>
<keyword evidence="3" id="KW-1003">Cell membrane</keyword>
<feature type="transmembrane region" description="Helical" evidence="7">
    <location>
        <begin position="134"/>
        <end position="151"/>
    </location>
</feature>
<comment type="similarity">
    <text evidence="7">Belongs to the binding-protein-dependent transport system permease family.</text>
</comment>
<dbReference type="GO" id="GO:0005886">
    <property type="term" value="C:plasma membrane"/>
    <property type="evidence" value="ECO:0007669"/>
    <property type="project" value="UniProtKB-SubCell"/>
</dbReference>
<gene>
    <name evidence="9" type="ORF">F4X14_09695</name>
</gene>
<dbReference type="InterPro" id="IPR051393">
    <property type="entry name" value="ABC_transporter_permease"/>
</dbReference>
<dbReference type="GO" id="GO:0055085">
    <property type="term" value="P:transmembrane transport"/>
    <property type="evidence" value="ECO:0007669"/>
    <property type="project" value="InterPro"/>
</dbReference>
<comment type="caution">
    <text evidence="9">The sequence shown here is derived from an EMBL/GenBank/DDBJ whole genome shotgun (WGS) entry which is preliminary data.</text>
</comment>
<evidence type="ECO:0000256" key="7">
    <source>
        <dbReference type="RuleBase" id="RU363032"/>
    </source>
</evidence>
<dbReference type="PANTHER" id="PTHR30193:SF1">
    <property type="entry name" value="ABC TRANSPORTER PERMEASE PROTEIN YESP-RELATED"/>
    <property type="match status" value="1"/>
</dbReference>
<feature type="transmembrane region" description="Helical" evidence="7">
    <location>
        <begin position="107"/>
        <end position="128"/>
    </location>
</feature>
<evidence type="ECO:0000313" key="9">
    <source>
        <dbReference type="EMBL" id="MYC95233.1"/>
    </source>
</evidence>
<feature type="domain" description="ABC transmembrane type-1" evidence="8">
    <location>
        <begin position="70"/>
        <end position="281"/>
    </location>
</feature>
<dbReference type="AlphaFoldDB" id="A0A6B1D703"/>
<keyword evidence="5 7" id="KW-1133">Transmembrane helix</keyword>
<proteinExistence type="inferred from homology"/>
<protein>
    <submittedName>
        <fullName evidence="9">Sugar ABC transporter permease</fullName>
    </submittedName>
</protein>
<evidence type="ECO:0000256" key="4">
    <source>
        <dbReference type="ARBA" id="ARBA00022692"/>
    </source>
</evidence>
<evidence type="ECO:0000256" key="3">
    <source>
        <dbReference type="ARBA" id="ARBA00022475"/>
    </source>
</evidence>
<evidence type="ECO:0000256" key="1">
    <source>
        <dbReference type="ARBA" id="ARBA00004651"/>
    </source>
</evidence>
<name>A0A6B1D703_9CHLR</name>
<evidence type="ECO:0000256" key="6">
    <source>
        <dbReference type="ARBA" id="ARBA00023136"/>
    </source>
</evidence>
<accession>A0A6B1D703</accession>
<evidence type="ECO:0000259" key="8">
    <source>
        <dbReference type="PROSITE" id="PS50928"/>
    </source>
</evidence>
<dbReference type="Pfam" id="PF00528">
    <property type="entry name" value="BPD_transp_1"/>
    <property type="match status" value="1"/>
</dbReference>
<dbReference type="SUPFAM" id="SSF161098">
    <property type="entry name" value="MetI-like"/>
    <property type="match status" value="1"/>
</dbReference>
<feature type="transmembrane region" description="Helical" evidence="7">
    <location>
        <begin position="12"/>
        <end position="39"/>
    </location>
</feature>
<dbReference type="CDD" id="cd06261">
    <property type="entry name" value="TM_PBP2"/>
    <property type="match status" value="1"/>
</dbReference>
<keyword evidence="6 7" id="KW-0472">Membrane</keyword>
<feature type="transmembrane region" description="Helical" evidence="7">
    <location>
        <begin position="231"/>
        <end position="251"/>
    </location>
</feature>
<sequence length="296" mass="32848">MSRTALFENVAGYLFISPWIIGFLAFEFGPLIAAGYLGLTRYDILTPPNFVGLANYDKMFTRDPLFWKSLWVTAIYSLSTVFLGVILGVALAVLLNQKVRGMSLYRTIYYLPAVVSGVAVAYMWIWVFTPEAGIVNYALSLIGITGPNWLFSTTWTLPAFVAMSLWAVGGGMVLYLAGLQGVPTQLYEAASLDGAGRWAAFWNVTLPMISPVIFFNFIIGIIGSFQVFTNSFVITNGGPANSTLFFVLYLYRHAFENFKMGYAAALGMILFIVIMTLTIISFRLSNRLVFYEGRVT</sequence>
<dbReference type="Gene3D" id="1.10.3720.10">
    <property type="entry name" value="MetI-like"/>
    <property type="match status" value="1"/>
</dbReference>
<organism evidence="9">
    <name type="scientific">Caldilineaceae bacterium SB0661_bin_32</name>
    <dbReference type="NCBI Taxonomy" id="2605255"/>
    <lineage>
        <taxon>Bacteria</taxon>
        <taxon>Bacillati</taxon>
        <taxon>Chloroflexota</taxon>
        <taxon>Caldilineae</taxon>
        <taxon>Caldilineales</taxon>
        <taxon>Caldilineaceae</taxon>
    </lineage>
</organism>
<dbReference type="PANTHER" id="PTHR30193">
    <property type="entry name" value="ABC TRANSPORTER PERMEASE PROTEIN"/>
    <property type="match status" value="1"/>
</dbReference>
<feature type="transmembrane region" description="Helical" evidence="7">
    <location>
        <begin position="263"/>
        <end position="284"/>
    </location>
</feature>
<feature type="transmembrane region" description="Helical" evidence="7">
    <location>
        <begin position="158"/>
        <end position="178"/>
    </location>
</feature>
<keyword evidence="2 7" id="KW-0813">Transport</keyword>
<keyword evidence="4 7" id="KW-0812">Transmembrane</keyword>
<dbReference type="InterPro" id="IPR035906">
    <property type="entry name" value="MetI-like_sf"/>
</dbReference>
<dbReference type="PROSITE" id="PS50928">
    <property type="entry name" value="ABC_TM1"/>
    <property type="match status" value="1"/>
</dbReference>
<evidence type="ECO:0000256" key="2">
    <source>
        <dbReference type="ARBA" id="ARBA00022448"/>
    </source>
</evidence>